<gene>
    <name evidence="7" type="primary">yjeH</name>
    <name evidence="7" type="ORF">VQ7734_04402</name>
</gene>
<feature type="transmembrane region" description="Helical" evidence="6">
    <location>
        <begin position="274"/>
        <end position="298"/>
    </location>
</feature>
<evidence type="ECO:0000256" key="2">
    <source>
        <dbReference type="ARBA" id="ARBA00022475"/>
    </source>
</evidence>
<feature type="transmembrane region" description="Helical" evidence="6">
    <location>
        <begin position="230"/>
        <end position="254"/>
    </location>
</feature>
<proteinExistence type="predicted"/>
<feature type="transmembrane region" description="Helical" evidence="6">
    <location>
        <begin position="53"/>
        <end position="72"/>
    </location>
</feature>
<dbReference type="STRING" id="1117707.VQ7734_04402"/>
<dbReference type="AlphaFoldDB" id="A0A1M7Z1H1"/>
<keyword evidence="2" id="KW-1003">Cell membrane</keyword>
<keyword evidence="5 6" id="KW-0472">Membrane</keyword>
<dbReference type="InterPro" id="IPR050367">
    <property type="entry name" value="APC_superfamily"/>
</dbReference>
<dbReference type="Gene3D" id="1.20.1740.10">
    <property type="entry name" value="Amino acid/polyamine transporter I"/>
    <property type="match status" value="1"/>
</dbReference>
<feature type="transmembrane region" description="Helical" evidence="6">
    <location>
        <begin position="134"/>
        <end position="151"/>
    </location>
</feature>
<evidence type="ECO:0000256" key="6">
    <source>
        <dbReference type="SAM" id="Phobius"/>
    </source>
</evidence>
<feature type="transmembrane region" description="Helical" evidence="6">
    <location>
        <begin position="20"/>
        <end position="47"/>
    </location>
</feature>
<dbReference type="PANTHER" id="PTHR42770">
    <property type="entry name" value="AMINO ACID TRANSPORTER-RELATED"/>
    <property type="match status" value="1"/>
</dbReference>
<dbReference type="EMBL" id="FRFG01000072">
    <property type="protein sequence ID" value="SHO58630.1"/>
    <property type="molecule type" value="Genomic_DNA"/>
</dbReference>
<feature type="transmembrane region" description="Helical" evidence="6">
    <location>
        <begin position="390"/>
        <end position="416"/>
    </location>
</feature>
<dbReference type="PANTHER" id="PTHR42770:SF13">
    <property type="entry name" value="L-METHIONINE_BRANCHED-CHAIN AMINO ACID EXPORTER YJEH"/>
    <property type="match status" value="1"/>
</dbReference>
<reference evidence="8" key="1">
    <citation type="submission" date="2016-12" db="EMBL/GenBank/DDBJ databases">
        <authorList>
            <person name="Rodrigo-Torres L."/>
            <person name="Arahal R.D."/>
            <person name="Lucena T."/>
        </authorList>
    </citation>
    <scope>NUCLEOTIDE SEQUENCE [LARGE SCALE GENOMIC DNA]</scope>
</reference>
<name>A0A1M7Z1H1_9VIBR</name>
<dbReference type="Pfam" id="PF13520">
    <property type="entry name" value="AA_permease_2"/>
    <property type="match status" value="1"/>
</dbReference>
<feature type="transmembrane region" description="Helical" evidence="6">
    <location>
        <begin position="326"/>
        <end position="346"/>
    </location>
</feature>
<evidence type="ECO:0000256" key="5">
    <source>
        <dbReference type="ARBA" id="ARBA00023136"/>
    </source>
</evidence>
<evidence type="ECO:0000256" key="1">
    <source>
        <dbReference type="ARBA" id="ARBA00004651"/>
    </source>
</evidence>
<evidence type="ECO:0000256" key="3">
    <source>
        <dbReference type="ARBA" id="ARBA00022692"/>
    </source>
</evidence>
<feature type="transmembrane region" description="Helical" evidence="6">
    <location>
        <begin position="197"/>
        <end position="218"/>
    </location>
</feature>
<dbReference type="Proteomes" id="UP000184600">
    <property type="component" value="Unassembled WGS sequence"/>
</dbReference>
<dbReference type="InterPro" id="IPR002293">
    <property type="entry name" value="AA/rel_permease1"/>
</dbReference>
<keyword evidence="4 6" id="KW-1133">Transmembrane helix</keyword>
<feature type="transmembrane region" description="Helical" evidence="6">
    <location>
        <begin position="358"/>
        <end position="378"/>
    </location>
</feature>
<protein>
    <submittedName>
        <fullName evidence="7">Inner membrane protein YjeH</fullName>
    </submittedName>
</protein>
<evidence type="ECO:0000256" key="4">
    <source>
        <dbReference type="ARBA" id="ARBA00022989"/>
    </source>
</evidence>
<feature type="transmembrane region" description="Helical" evidence="6">
    <location>
        <begin position="101"/>
        <end position="122"/>
    </location>
</feature>
<keyword evidence="8" id="KW-1185">Reference proteome</keyword>
<evidence type="ECO:0000313" key="8">
    <source>
        <dbReference type="Proteomes" id="UP000184600"/>
    </source>
</evidence>
<dbReference type="PIRSF" id="PIRSF006060">
    <property type="entry name" value="AA_transporter"/>
    <property type="match status" value="1"/>
</dbReference>
<feature type="transmembrane region" description="Helical" evidence="6">
    <location>
        <begin position="158"/>
        <end position="177"/>
    </location>
</feature>
<dbReference type="NCBIfam" id="NF008245">
    <property type="entry name" value="PRK11021.1"/>
    <property type="match status" value="1"/>
</dbReference>
<sequence>MSAVQQNITMSQQLKKEITLLSGIGQLSTTLMGTGLFMIPAISAGIAGEMTSWAWLFLFIAVCPVALTFAALGKHYPNAGGTAHFVRIAFNKPQLGNAVTWLFLSVIPVGVPAAILLAGGFLQQLLPAPLNTSIYAQILTLCLLVVINLSGAKASGQLQTLIALSIFALVIALLWCSDITTADLVMPPLNITSVKPIAMALGVMFWCFVGIEAFAHMGEEFKNPGRDFPLSILAGCLIAGMAYWACSVVVIKWGAYGSPELENTAIPWLSQKLFGGQMTSVINLVGFFACFASINLYLQSLSRMLWSHARHYHPHHMLTRLSSRGIPANATLLIAGIILISILLEAFTHLDLSSFIKLANGVFIMIYLLAMISAWKLLTGIYKGLAGISLLLCSLVFLCLGWAVCYALIIFIAIAIPKRKQAPTSKPPLA</sequence>
<comment type="subcellular location">
    <subcellularLocation>
        <location evidence="1">Cell membrane</location>
        <topology evidence="1">Multi-pass membrane protein</topology>
    </subcellularLocation>
</comment>
<keyword evidence="3 6" id="KW-0812">Transmembrane</keyword>
<dbReference type="GO" id="GO:0005886">
    <property type="term" value="C:plasma membrane"/>
    <property type="evidence" value="ECO:0007669"/>
    <property type="project" value="UniProtKB-SubCell"/>
</dbReference>
<dbReference type="GO" id="GO:0022857">
    <property type="term" value="F:transmembrane transporter activity"/>
    <property type="evidence" value="ECO:0007669"/>
    <property type="project" value="InterPro"/>
</dbReference>
<organism evidence="7 8">
    <name type="scientific">Vibrio quintilis</name>
    <dbReference type="NCBI Taxonomy" id="1117707"/>
    <lineage>
        <taxon>Bacteria</taxon>
        <taxon>Pseudomonadati</taxon>
        <taxon>Pseudomonadota</taxon>
        <taxon>Gammaproteobacteria</taxon>
        <taxon>Vibrionales</taxon>
        <taxon>Vibrionaceae</taxon>
        <taxon>Vibrio</taxon>
    </lineage>
</organism>
<accession>A0A1M7Z1H1</accession>
<evidence type="ECO:0000313" key="7">
    <source>
        <dbReference type="EMBL" id="SHO58630.1"/>
    </source>
</evidence>